<accession>A0ABT0DHU4</accession>
<evidence type="ECO:0008006" key="3">
    <source>
        <dbReference type="Google" id="ProtNLM"/>
    </source>
</evidence>
<dbReference type="EMBL" id="JALKCG010000001">
    <property type="protein sequence ID" value="MCK0206846.1"/>
    <property type="molecule type" value="Genomic_DNA"/>
</dbReference>
<dbReference type="Proteomes" id="UP001202867">
    <property type="component" value="Unassembled WGS sequence"/>
</dbReference>
<gene>
    <name evidence="1" type="ORF">MWN33_02240</name>
</gene>
<sequence>MAQLDMFAADSLPEPSIAADPDRVRRKLGALLSEAQEAGAEGLPYGRRRLIETLVPQMTRWLPDDEASRVQRDFLDALSD</sequence>
<comment type="caution">
    <text evidence="1">The sequence shown here is derived from an EMBL/GenBank/DDBJ whole genome shotgun (WGS) entry which is preliminary data.</text>
</comment>
<evidence type="ECO:0000313" key="1">
    <source>
        <dbReference type="EMBL" id="MCK0206846.1"/>
    </source>
</evidence>
<name>A0ABT0DHU4_9HYPH</name>
<organism evidence="1 2">
    <name type="scientific">Ancylobacter koreensis</name>
    <dbReference type="NCBI Taxonomy" id="266121"/>
    <lineage>
        <taxon>Bacteria</taxon>
        <taxon>Pseudomonadati</taxon>
        <taxon>Pseudomonadota</taxon>
        <taxon>Alphaproteobacteria</taxon>
        <taxon>Hyphomicrobiales</taxon>
        <taxon>Xanthobacteraceae</taxon>
        <taxon>Ancylobacter</taxon>
    </lineage>
</organism>
<protein>
    <recommendedName>
        <fullName evidence="3">DUF2267 domain-containing protein</fullName>
    </recommendedName>
</protein>
<keyword evidence="2" id="KW-1185">Reference proteome</keyword>
<reference evidence="2" key="1">
    <citation type="submission" date="2023-07" db="EMBL/GenBank/DDBJ databases">
        <title>Ancylobacter moscoviensis sp. nov., facultatively methylotrophic bacteria from activated sludge and the reclassification of Starkeya novella (Starkey 1934) Kelly et al. 2000 as Ancylobacter novellus comb. nov., Starkeya koreensis Im et al. 2006 as Ancylobacter koreensis comb.nov., Angulomicrobium tetraedrale Vasil'eva et al. 1986 as Ancylobacter tetraedralis comb. nov., Angulomicrobium amanitiforme Fritz et al. 2004 as Ancylobacter amanitiformis comb. nov. and Methylorhabdus multivorans Doronina et al. 1996 as Ancylobacter multivorans comb. nov. and emended description of the genus Ancylobacter.</title>
        <authorList>
            <person name="Doronina N."/>
            <person name="Chemodurova A."/>
            <person name="Grouzdev D."/>
            <person name="Koziaeva V."/>
            <person name="Shi W."/>
            <person name="Wu L."/>
            <person name="Kaparullina E."/>
        </authorList>
    </citation>
    <scope>NUCLEOTIDE SEQUENCE [LARGE SCALE GENOMIC DNA]</scope>
    <source>
        <strain evidence="2">Jip08</strain>
    </source>
</reference>
<dbReference type="RefSeq" id="WP_247198470.1">
    <property type="nucleotide sequence ID" value="NZ_JALKCG010000001.1"/>
</dbReference>
<proteinExistence type="predicted"/>
<evidence type="ECO:0000313" key="2">
    <source>
        <dbReference type="Proteomes" id="UP001202867"/>
    </source>
</evidence>